<evidence type="ECO:0000256" key="8">
    <source>
        <dbReference type="ARBA" id="ARBA00023266"/>
    </source>
</evidence>
<accession>E3HD08</accession>
<comment type="function">
    <text evidence="9">Synthesizes selenophosphate from selenide and ATP.</text>
</comment>
<keyword evidence="12" id="KW-0614">Plasmid</keyword>
<keyword evidence="13" id="KW-1185">Reference proteome</keyword>
<proteinExistence type="inferred from homology"/>
<evidence type="ECO:0000259" key="10">
    <source>
        <dbReference type="Pfam" id="PF00586"/>
    </source>
</evidence>
<dbReference type="InterPro" id="IPR016188">
    <property type="entry name" value="PurM-like_N"/>
</dbReference>
<dbReference type="GO" id="GO:0016260">
    <property type="term" value="P:selenocysteine biosynthetic process"/>
    <property type="evidence" value="ECO:0007669"/>
    <property type="project" value="InterPro"/>
</dbReference>
<organism evidence="12 13">
    <name type="scientific">Ilyobacter polytropus (strain ATCC 51220 / DSM 2926 / LMG 16218 / CuHBu1)</name>
    <dbReference type="NCBI Taxonomy" id="572544"/>
    <lineage>
        <taxon>Bacteria</taxon>
        <taxon>Fusobacteriati</taxon>
        <taxon>Fusobacteriota</taxon>
        <taxon>Fusobacteriia</taxon>
        <taxon>Fusobacteriales</taxon>
        <taxon>Fusobacteriaceae</taxon>
        <taxon>Ilyobacter</taxon>
    </lineage>
</organism>
<evidence type="ECO:0000256" key="2">
    <source>
        <dbReference type="ARBA" id="ARBA00022679"/>
    </source>
</evidence>
<feature type="binding site" evidence="9">
    <location>
        <position position="221"/>
    </location>
    <ligand>
        <name>Mg(2+)</name>
        <dbReference type="ChEBI" id="CHEBI:18420"/>
    </ligand>
</feature>
<keyword evidence="3 9" id="KW-0479">Metal-binding</keyword>
<evidence type="ECO:0000313" key="12">
    <source>
        <dbReference type="EMBL" id="ADO84064.1"/>
    </source>
</evidence>
<geneLocation type="plasmid" evidence="12 13">
    <name>pILYOP01</name>
</geneLocation>
<feature type="binding site" description="in other chain" evidence="9">
    <location>
        <begin position="43"/>
        <end position="45"/>
    </location>
    <ligand>
        <name>ATP</name>
        <dbReference type="ChEBI" id="CHEBI:30616"/>
        <note>ligand shared between dimeric partners</note>
    </ligand>
</feature>
<comment type="catalytic activity">
    <reaction evidence="9">
        <text>hydrogenselenide + ATP + H2O = selenophosphate + AMP + phosphate + 2 H(+)</text>
        <dbReference type="Rhea" id="RHEA:18737"/>
        <dbReference type="ChEBI" id="CHEBI:15377"/>
        <dbReference type="ChEBI" id="CHEBI:15378"/>
        <dbReference type="ChEBI" id="CHEBI:16144"/>
        <dbReference type="ChEBI" id="CHEBI:29317"/>
        <dbReference type="ChEBI" id="CHEBI:30616"/>
        <dbReference type="ChEBI" id="CHEBI:43474"/>
        <dbReference type="ChEBI" id="CHEBI:456215"/>
        <dbReference type="EC" id="2.7.9.3"/>
    </reaction>
</comment>
<feature type="binding site" description="in other chain" evidence="9">
    <location>
        <position position="63"/>
    </location>
    <ligand>
        <name>ATP</name>
        <dbReference type="ChEBI" id="CHEBI:30616"/>
        <note>ligand shared between dimeric partners</note>
    </ligand>
</feature>
<dbReference type="HAMAP" id="MF_00625">
    <property type="entry name" value="SelD"/>
    <property type="match status" value="1"/>
</dbReference>
<keyword evidence="6 9" id="KW-0067">ATP-binding</keyword>
<dbReference type="Gene3D" id="3.90.650.10">
    <property type="entry name" value="PurM-like C-terminal domain"/>
    <property type="match status" value="1"/>
</dbReference>
<dbReference type="PANTHER" id="PTHR10256:SF0">
    <property type="entry name" value="INACTIVE SELENIDE, WATER DIKINASE-LIKE PROTEIN-RELATED"/>
    <property type="match status" value="1"/>
</dbReference>
<dbReference type="KEGG" id="ipo:Ilyop_2303"/>
<feature type="binding site" description="in other chain" evidence="9">
    <location>
        <position position="16"/>
    </location>
    <ligand>
        <name>ATP</name>
        <dbReference type="ChEBI" id="CHEBI:30616"/>
        <note>ligand shared between dimeric partners</note>
    </ligand>
</feature>
<evidence type="ECO:0000256" key="3">
    <source>
        <dbReference type="ARBA" id="ARBA00022723"/>
    </source>
</evidence>
<dbReference type="AlphaFoldDB" id="E3HD08"/>
<evidence type="ECO:0000256" key="9">
    <source>
        <dbReference type="HAMAP-Rule" id="MF_00625"/>
    </source>
</evidence>
<keyword evidence="5 9" id="KW-0418">Kinase</keyword>
<protein>
    <recommendedName>
        <fullName evidence="9">Selenide, water dikinase</fullName>
        <ecNumber evidence="9">2.7.9.3</ecNumber>
    </recommendedName>
    <alternativeName>
        <fullName evidence="9">Selenium donor protein</fullName>
    </alternativeName>
    <alternativeName>
        <fullName evidence="9">Selenophosphate synthase</fullName>
    </alternativeName>
</protein>
<dbReference type="InterPro" id="IPR004536">
    <property type="entry name" value="SPS/SelD"/>
</dbReference>
<comment type="similarity">
    <text evidence="1 9">Belongs to the selenophosphate synthase 1 family. Class I subfamily.</text>
</comment>
<dbReference type="OrthoDB" id="9772934at2"/>
<dbReference type="InterPro" id="IPR036921">
    <property type="entry name" value="PurM-like_N_sf"/>
</dbReference>
<evidence type="ECO:0000256" key="1">
    <source>
        <dbReference type="ARBA" id="ARBA00008026"/>
    </source>
</evidence>
<feature type="active site" evidence="9">
    <location>
        <position position="13"/>
    </location>
</feature>
<dbReference type="GO" id="GO:0004756">
    <property type="term" value="F:selenide, water dikinase activity"/>
    <property type="evidence" value="ECO:0007669"/>
    <property type="project" value="UniProtKB-UniRule"/>
</dbReference>
<dbReference type="InterPro" id="IPR023061">
    <property type="entry name" value="SelD_I"/>
</dbReference>
<comment type="subunit">
    <text evidence="9">Homodimer.</text>
</comment>
<dbReference type="InterPro" id="IPR010918">
    <property type="entry name" value="PurM-like_C_dom"/>
</dbReference>
<feature type="binding site" evidence="9">
    <location>
        <position position="86"/>
    </location>
    <ligand>
        <name>Mg(2+)</name>
        <dbReference type="ChEBI" id="CHEBI:18420"/>
    </ligand>
</feature>
<dbReference type="Pfam" id="PF02769">
    <property type="entry name" value="AIRS_C"/>
    <property type="match status" value="1"/>
</dbReference>
<dbReference type="EC" id="2.7.9.3" evidence="9"/>
<dbReference type="GO" id="GO:0000287">
    <property type="term" value="F:magnesium ion binding"/>
    <property type="evidence" value="ECO:0007669"/>
    <property type="project" value="UniProtKB-UniRule"/>
</dbReference>
<keyword evidence="4 9" id="KW-0547">Nucleotide-binding</keyword>
<feature type="binding site" evidence="9">
    <location>
        <begin position="133"/>
        <end position="135"/>
    </location>
    <ligand>
        <name>ATP</name>
        <dbReference type="ChEBI" id="CHEBI:30616"/>
        <note>ligand shared between dimeric partners</note>
    </ligand>
</feature>
<dbReference type="NCBIfam" id="TIGR00476">
    <property type="entry name" value="selD"/>
    <property type="match status" value="1"/>
</dbReference>
<name>E3HD08_ILYPC</name>
<dbReference type="RefSeq" id="WP_013388723.1">
    <property type="nucleotide sequence ID" value="NC_014633.1"/>
</dbReference>
<dbReference type="HOGENOM" id="CLU_032859_0_1_0"/>
<evidence type="ECO:0000256" key="4">
    <source>
        <dbReference type="ARBA" id="ARBA00022741"/>
    </source>
</evidence>
<feature type="binding site" evidence="9">
    <location>
        <position position="46"/>
    </location>
    <ligand>
        <name>Mg(2+)</name>
        <dbReference type="ChEBI" id="CHEBI:18420"/>
    </ligand>
</feature>
<comment type="cofactor">
    <cofactor evidence="9">
        <name>Mg(2+)</name>
        <dbReference type="ChEBI" id="CHEBI:18420"/>
    </cofactor>
    <text evidence="9">Binds 1 Mg(2+) ion per monomer.</text>
</comment>
<dbReference type="SUPFAM" id="SSF56042">
    <property type="entry name" value="PurM C-terminal domain-like"/>
    <property type="match status" value="1"/>
</dbReference>
<reference evidence="12 13" key="1">
    <citation type="journal article" date="2010" name="Stand. Genomic Sci.">
        <title>Complete genome sequence of Ilyobacter polytropus type strain (CuHbu1).</title>
        <authorList>
            <person name="Sikorski J."/>
            <person name="Chertkov O."/>
            <person name="Lapidus A."/>
            <person name="Nolan M."/>
            <person name="Lucas S."/>
            <person name="Del Rio T.G."/>
            <person name="Tice H."/>
            <person name="Cheng J.F."/>
            <person name="Tapia R."/>
            <person name="Han C."/>
            <person name="Goodwin L."/>
            <person name="Pitluck S."/>
            <person name="Liolios K."/>
            <person name="Ivanova N."/>
            <person name="Mavromatis K."/>
            <person name="Mikhailova N."/>
            <person name="Pati A."/>
            <person name="Chen A."/>
            <person name="Palaniappan K."/>
            <person name="Land M."/>
            <person name="Hauser L."/>
            <person name="Chang Y.J."/>
            <person name="Jeffries C.D."/>
            <person name="Brambilla E."/>
            <person name="Yasawong M."/>
            <person name="Rohde M."/>
            <person name="Pukall R."/>
            <person name="Spring S."/>
            <person name="Goker M."/>
            <person name="Woyke T."/>
            <person name="Bristow J."/>
            <person name="Eisen J.A."/>
            <person name="Markowitz V."/>
            <person name="Hugenholtz P."/>
            <person name="Kyrpides N.C."/>
            <person name="Klenk H.P."/>
        </authorList>
    </citation>
    <scope>NUCLEOTIDE SEQUENCE [LARGE SCALE GENOMIC DNA]</scope>
    <source>
        <strain evidence="13">ATCC 51220 / DSM 2926 / LMG 16218 / CuHBu1</strain>
        <plasmid evidence="13">pILYOP01</plasmid>
    </source>
</reference>
<dbReference type="GO" id="GO:0005524">
    <property type="term" value="F:ATP binding"/>
    <property type="evidence" value="ECO:0007669"/>
    <property type="project" value="UniProtKB-UniRule"/>
</dbReference>
<evidence type="ECO:0000256" key="6">
    <source>
        <dbReference type="ARBA" id="ARBA00022840"/>
    </source>
</evidence>
<dbReference type="PANTHER" id="PTHR10256">
    <property type="entry name" value="SELENIDE, WATER DIKINASE"/>
    <property type="match status" value="1"/>
</dbReference>
<feature type="binding site" description="in other chain" evidence="9">
    <location>
        <position position="86"/>
    </location>
    <ligand>
        <name>ATP</name>
        <dbReference type="ChEBI" id="CHEBI:30616"/>
        <note>ligand shared between dimeric partners</note>
    </ligand>
</feature>
<dbReference type="FunFam" id="3.30.1330.10:FF:000003">
    <property type="entry name" value="Selenide, water dikinase"/>
    <property type="match status" value="1"/>
</dbReference>
<sequence length="341" mass="37176">MKFPSNECSVGGCACKMGPAVLSDLLSTLPTLEDKNLIVGYEKSDDASVYKLTDDLAMIQTLDFFAPMINDPYIFGQVAAANALSDVYAMGGEPKTAMNIVCFPEKMDISYLGEILRGGAEKVAEAGAVLSGGHTIHDEKIKYGLSVTGIIHPDKILKNYGAEEGDTLILTKPLGAGIIATAYSVGEASDEAVEKLLENMTTLNKYSMDIIREYPINACTDVTGFGFLGHAFEMAGGSEKSFILEKELIPYMEEAKAYAKEFYITSGGQKNRNHLGNRVVFNDVPFWLQEILFDPQTSGGLLFSVKSEYSEEIMDRLSKLKIKSSIVGRVTAKQKHTIIVE</sequence>
<dbReference type="NCBIfam" id="NF002098">
    <property type="entry name" value="PRK00943.1"/>
    <property type="match status" value="1"/>
</dbReference>
<dbReference type="Proteomes" id="UP000006875">
    <property type="component" value="Plasmid pILYOP01"/>
</dbReference>
<dbReference type="EMBL" id="CP002282">
    <property type="protein sequence ID" value="ADO84064.1"/>
    <property type="molecule type" value="Genomic_DNA"/>
</dbReference>
<keyword evidence="8 9" id="KW-0711">Selenium</keyword>
<dbReference type="CDD" id="cd02195">
    <property type="entry name" value="SelD"/>
    <property type="match status" value="1"/>
</dbReference>
<feature type="domain" description="PurM-like C-terminal" evidence="11">
    <location>
        <begin position="163"/>
        <end position="340"/>
    </location>
</feature>
<feature type="domain" description="PurM-like N-terminal" evidence="10">
    <location>
        <begin position="45"/>
        <end position="151"/>
    </location>
</feature>
<dbReference type="PIRSF" id="PIRSF036407">
    <property type="entry name" value="Selenphspht_syn"/>
    <property type="match status" value="1"/>
</dbReference>
<feature type="site" description="Important for catalytic activity" evidence="9">
    <location>
        <position position="16"/>
    </location>
</feature>
<gene>
    <name evidence="9" type="primary">selD</name>
    <name evidence="12" type="ordered locus">Ilyop_2303</name>
</gene>
<dbReference type="Pfam" id="PF00586">
    <property type="entry name" value="AIRS"/>
    <property type="match status" value="1"/>
</dbReference>
<evidence type="ECO:0000313" key="13">
    <source>
        <dbReference type="Proteomes" id="UP000006875"/>
    </source>
</evidence>
<dbReference type="GO" id="GO:0005737">
    <property type="term" value="C:cytoplasm"/>
    <property type="evidence" value="ECO:0007669"/>
    <property type="project" value="TreeGrafter"/>
</dbReference>
<dbReference type="InterPro" id="IPR036676">
    <property type="entry name" value="PurM-like_C_sf"/>
</dbReference>
<dbReference type="Gene3D" id="3.30.1330.10">
    <property type="entry name" value="PurM-like, N-terminal domain"/>
    <property type="match status" value="1"/>
</dbReference>
<evidence type="ECO:0000256" key="5">
    <source>
        <dbReference type="ARBA" id="ARBA00022777"/>
    </source>
</evidence>
<evidence type="ECO:0000259" key="11">
    <source>
        <dbReference type="Pfam" id="PF02769"/>
    </source>
</evidence>
<keyword evidence="7 9" id="KW-0460">Magnesium</keyword>
<dbReference type="SUPFAM" id="SSF55326">
    <property type="entry name" value="PurM N-terminal domain-like"/>
    <property type="match status" value="1"/>
</dbReference>
<keyword evidence="2 9" id="KW-0808">Transferase</keyword>
<evidence type="ECO:0000256" key="7">
    <source>
        <dbReference type="ARBA" id="ARBA00022842"/>
    </source>
</evidence>